<organism evidence="2 3">
    <name type="scientific">Stutzerimonas stutzeri</name>
    <name type="common">Pseudomonas stutzeri</name>
    <dbReference type="NCBI Taxonomy" id="316"/>
    <lineage>
        <taxon>Bacteria</taxon>
        <taxon>Pseudomonadati</taxon>
        <taxon>Pseudomonadota</taxon>
        <taxon>Gammaproteobacteria</taxon>
        <taxon>Pseudomonadales</taxon>
        <taxon>Pseudomonadaceae</taxon>
        <taxon>Stutzerimonas</taxon>
    </lineage>
</organism>
<accession>A0A5S5BCU3</accession>
<reference evidence="2 3" key="1">
    <citation type="submission" date="2019-07" db="EMBL/GenBank/DDBJ databases">
        <title>Deep subsurface shale carbon reservoir microbial communities from Ohio and West Virginia, USA.</title>
        <authorList>
            <person name="Wrighton K."/>
        </authorList>
    </citation>
    <scope>NUCLEOTIDE SEQUENCE [LARGE SCALE GENOMIC DNA]</scope>
    <source>
        <strain evidence="2 3">NP_8Ht</strain>
    </source>
</reference>
<keyword evidence="2" id="KW-0808">Transferase</keyword>
<dbReference type="OrthoDB" id="9801656at2"/>
<dbReference type="EMBL" id="VNHQ01000013">
    <property type="protein sequence ID" value="TYP63523.1"/>
    <property type="molecule type" value="Genomic_DNA"/>
</dbReference>
<gene>
    <name evidence="2" type="ORF">A9A72_123298</name>
</gene>
<evidence type="ECO:0000259" key="1">
    <source>
        <dbReference type="PROSITE" id="PS51186"/>
    </source>
</evidence>
<dbReference type="PROSITE" id="PS51186">
    <property type="entry name" value="GNAT"/>
    <property type="match status" value="1"/>
</dbReference>
<sequence>MERIELETPRLRLRAWHDADLDYLYELCSDPLVMRYFPKLLSRDECAAVMARSRMHFARFGFGFWALELKSDGRFIGIAGLSWSRLPLPFCPVVEIGWRLAHEHWGQGFAREAAEASLACGFDQLQLPEVVAYTAAINDPSLTLMQALGMRHEPEDDFDHPMISEGDPLRPHVLYRMTQDRWAERRR</sequence>
<protein>
    <submittedName>
        <fullName evidence="2">RimJ/RimL family protein N-acetyltransferase</fullName>
    </submittedName>
</protein>
<evidence type="ECO:0000313" key="3">
    <source>
        <dbReference type="Proteomes" id="UP000324282"/>
    </source>
</evidence>
<feature type="domain" description="N-acetyltransferase" evidence="1">
    <location>
        <begin position="11"/>
        <end position="180"/>
    </location>
</feature>
<dbReference type="AlphaFoldDB" id="A0A5S5BCU3"/>
<dbReference type="InterPro" id="IPR051531">
    <property type="entry name" value="N-acetyltransferase"/>
</dbReference>
<dbReference type="PANTHER" id="PTHR43792:SF1">
    <property type="entry name" value="N-ACETYLTRANSFERASE DOMAIN-CONTAINING PROTEIN"/>
    <property type="match status" value="1"/>
</dbReference>
<dbReference type="Proteomes" id="UP000324282">
    <property type="component" value="Unassembled WGS sequence"/>
</dbReference>
<dbReference type="InterPro" id="IPR016181">
    <property type="entry name" value="Acyl_CoA_acyltransferase"/>
</dbReference>
<dbReference type="Pfam" id="PF13302">
    <property type="entry name" value="Acetyltransf_3"/>
    <property type="match status" value="1"/>
</dbReference>
<name>A0A5S5BCU3_STUST</name>
<dbReference type="RefSeq" id="WP_148925252.1">
    <property type="nucleotide sequence ID" value="NZ_VNHQ01000013.1"/>
</dbReference>
<comment type="caution">
    <text evidence="2">The sequence shown here is derived from an EMBL/GenBank/DDBJ whole genome shotgun (WGS) entry which is preliminary data.</text>
</comment>
<proteinExistence type="predicted"/>
<dbReference type="SUPFAM" id="SSF55729">
    <property type="entry name" value="Acyl-CoA N-acyltransferases (Nat)"/>
    <property type="match status" value="1"/>
</dbReference>
<dbReference type="PANTHER" id="PTHR43792">
    <property type="entry name" value="GNAT FAMILY, PUTATIVE (AFU_ORTHOLOGUE AFUA_3G00765)-RELATED-RELATED"/>
    <property type="match status" value="1"/>
</dbReference>
<dbReference type="Gene3D" id="3.40.630.30">
    <property type="match status" value="1"/>
</dbReference>
<dbReference type="GO" id="GO:0016747">
    <property type="term" value="F:acyltransferase activity, transferring groups other than amino-acyl groups"/>
    <property type="evidence" value="ECO:0007669"/>
    <property type="project" value="InterPro"/>
</dbReference>
<evidence type="ECO:0000313" key="2">
    <source>
        <dbReference type="EMBL" id="TYP63523.1"/>
    </source>
</evidence>
<dbReference type="InterPro" id="IPR000182">
    <property type="entry name" value="GNAT_dom"/>
</dbReference>